<comment type="caution">
    <text evidence="2">The sequence shown here is derived from an EMBL/GenBank/DDBJ whole genome shotgun (WGS) entry which is preliminary data.</text>
</comment>
<sequence>MKYYLSIIAMMAAFAFYAQETTNTAQKWSAGRPDGHAPIPVMGDHMHGKGEWMFSYRYMYMNMEDLKQGSDDASFGDALENYMVTPTEMPMNMHMLGAMFAPSDKITVMAMFNYLSMEMDHVTRMGGTFITEASGFGDIQISGLYRFFNQNQQTLHGQLGFSIPTGSITESDVTPASAPNETELPYPMQIGSGTFDTNLALTYLGQGEINSWGVQLRGIFRFGENDREFRYGNRYSLNNWFAIKAADWLSFSARLEGLIVGEIEGEDPNLNPMMVITADTENSGGNFVNGGLGFNIYIPSGALKNLRFGFEVASPIYQDVNGIQLRTRETLTLGTQYAF</sequence>
<name>A0A2T0MGF0_9FLAO</name>
<dbReference type="EMBL" id="PVYX01000001">
    <property type="protein sequence ID" value="PRX56606.1"/>
    <property type="molecule type" value="Genomic_DNA"/>
</dbReference>
<dbReference type="OrthoDB" id="5450709at2"/>
<feature type="chain" id="PRO_5015573556" description="Outer membrane beta-barrel porin/alpha-amylase" evidence="1">
    <location>
        <begin position="19"/>
        <end position="339"/>
    </location>
</feature>
<evidence type="ECO:0000313" key="2">
    <source>
        <dbReference type="EMBL" id="PRX56606.1"/>
    </source>
</evidence>
<gene>
    <name evidence="2" type="ORF">CLV81_0603</name>
</gene>
<dbReference type="RefSeq" id="WP_106143562.1">
    <property type="nucleotide sequence ID" value="NZ_PVYX01000001.1"/>
</dbReference>
<proteinExistence type="predicted"/>
<evidence type="ECO:0000313" key="3">
    <source>
        <dbReference type="Proteomes" id="UP000237640"/>
    </source>
</evidence>
<keyword evidence="1" id="KW-0732">Signal</keyword>
<accession>A0A2T0MGF0</accession>
<evidence type="ECO:0008006" key="4">
    <source>
        <dbReference type="Google" id="ProtNLM"/>
    </source>
</evidence>
<feature type="signal peptide" evidence="1">
    <location>
        <begin position="1"/>
        <end position="18"/>
    </location>
</feature>
<organism evidence="2 3">
    <name type="scientific">Flagellimonas meridianipacifica</name>
    <dbReference type="NCBI Taxonomy" id="1080225"/>
    <lineage>
        <taxon>Bacteria</taxon>
        <taxon>Pseudomonadati</taxon>
        <taxon>Bacteroidota</taxon>
        <taxon>Flavobacteriia</taxon>
        <taxon>Flavobacteriales</taxon>
        <taxon>Flavobacteriaceae</taxon>
        <taxon>Flagellimonas</taxon>
    </lineage>
</organism>
<reference evidence="2 3" key="1">
    <citation type="submission" date="2018-03" db="EMBL/GenBank/DDBJ databases">
        <title>Genomic Encyclopedia of Archaeal and Bacterial Type Strains, Phase II (KMG-II): from individual species to whole genera.</title>
        <authorList>
            <person name="Goeker M."/>
        </authorList>
    </citation>
    <scope>NUCLEOTIDE SEQUENCE [LARGE SCALE GENOMIC DNA]</scope>
    <source>
        <strain evidence="2 3">DSM 25027</strain>
    </source>
</reference>
<dbReference type="AlphaFoldDB" id="A0A2T0MGF0"/>
<dbReference type="Proteomes" id="UP000237640">
    <property type="component" value="Unassembled WGS sequence"/>
</dbReference>
<evidence type="ECO:0000256" key="1">
    <source>
        <dbReference type="SAM" id="SignalP"/>
    </source>
</evidence>
<keyword evidence="3" id="KW-1185">Reference proteome</keyword>
<protein>
    <recommendedName>
        <fullName evidence="4">Outer membrane beta-barrel porin/alpha-amylase</fullName>
    </recommendedName>
</protein>